<name>A0ABS9JW59_9ACTN</name>
<feature type="compositionally biased region" description="Acidic residues" evidence="1">
    <location>
        <begin position="184"/>
        <end position="193"/>
    </location>
</feature>
<evidence type="ECO:0000313" key="3">
    <source>
        <dbReference type="Proteomes" id="UP001299012"/>
    </source>
</evidence>
<sequence>MSGAREASEQLARSPARLASEYPTDPAGAEPLPLQFGTEEDPGAPAPVPLQAGQLAWLAELVKRELATARNAHSDGNATCAHCEGTGAARLGARPSGGSVMHLTPPCPQCSAATERIEVEGEKVWRCTAPGCTRRTYGTGDPDHDDTLPGYSEVDEDGAEIVCHGTGEIDVEATAELAAQGGPGDDDLVEDEWPAPAADAGPPGDASDMGHVPSRGRGSTGADRGRHADVEVPPDAGVTAPAITHSNGAVGREPQRPHDRVGHEPPSPFPGPSPRGHG</sequence>
<evidence type="ECO:0000313" key="2">
    <source>
        <dbReference type="EMBL" id="MCG0069785.1"/>
    </source>
</evidence>
<organism evidence="2 3">
    <name type="scientific">Streptomyces tricolor</name>
    <dbReference type="NCBI Taxonomy" id="68277"/>
    <lineage>
        <taxon>Bacteria</taxon>
        <taxon>Bacillati</taxon>
        <taxon>Actinomycetota</taxon>
        <taxon>Actinomycetes</taxon>
        <taxon>Kitasatosporales</taxon>
        <taxon>Streptomycetaceae</taxon>
        <taxon>Streptomyces</taxon>
        <taxon>Streptomyces violaceoruber group</taxon>
    </lineage>
</organism>
<feature type="compositionally biased region" description="Pro residues" evidence="1">
    <location>
        <begin position="265"/>
        <end position="278"/>
    </location>
</feature>
<feature type="region of interest" description="Disordered" evidence="1">
    <location>
        <begin position="1"/>
        <end position="49"/>
    </location>
</feature>
<reference evidence="2 3" key="1">
    <citation type="submission" date="2022-01" db="EMBL/GenBank/DDBJ databases">
        <title>Draft Genome Sequences of Seven Type Strains of the Genus Streptomyces.</title>
        <authorList>
            <person name="Aziz S."/>
            <person name="Coretto E."/>
            <person name="Chronakova A."/>
            <person name="Sproer C."/>
            <person name="Huber K."/>
            <person name="Nouioui I."/>
            <person name="Gross H."/>
        </authorList>
    </citation>
    <scope>NUCLEOTIDE SEQUENCE [LARGE SCALE GENOMIC DNA]</scope>
    <source>
        <strain evidence="2 3">DSM 41685</strain>
    </source>
</reference>
<gene>
    <name evidence="2" type="ORF">L0F81_42195</name>
</gene>
<proteinExistence type="predicted"/>
<dbReference type="Proteomes" id="UP001299012">
    <property type="component" value="Unassembled WGS sequence"/>
</dbReference>
<feature type="region of interest" description="Disordered" evidence="1">
    <location>
        <begin position="179"/>
        <end position="278"/>
    </location>
</feature>
<comment type="caution">
    <text evidence="2">The sequence shown here is derived from an EMBL/GenBank/DDBJ whole genome shotgun (WGS) entry which is preliminary data.</text>
</comment>
<keyword evidence="3" id="KW-1185">Reference proteome</keyword>
<feature type="compositionally biased region" description="Low complexity" evidence="1">
    <location>
        <begin position="194"/>
        <end position="206"/>
    </location>
</feature>
<accession>A0ABS9JW59</accession>
<feature type="compositionally biased region" description="Basic and acidic residues" evidence="1">
    <location>
        <begin position="253"/>
        <end position="263"/>
    </location>
</feature>
<protein>
    <submittedName>
        <fullName evidence="2">Uncharacterized protein</fullName>
    </submittedName>
</protein>
<evidence type="ECO:0000256" key="1">
    <source>
        <dbReference type="SAM" id="MobiDB-lite"/>
    </source>
</evidence>
<dbReference type="RefSeq" id="WP_237482937.1">
    <property type="nucleotide sequence ID" value="NZ_JAKKZF010000422.1"/>
</dbReference>
<dbReference type="EMBL" id="JAKKZF010000422">
    <property type="protein sequence ID" value="MCG0069785.1"/>
    <property type="molecule type" value="Genomic_DNA"/>
</dbReference>